<reference evidence="6" key="1">
    <citation type="journal article" date="2023" name="Mol. Phylogenet. Evol.">
        <title>Genome-scale phylogeny and comparative genomics of the fungal order Sordariales.</title>
        <authorList>
            <person name="Hensen N."/>
            <person name="Bonometti L."/>
            <person name="Westerberg I."/>
            <person name="Brannstrom I.O."/>
            <person name="Guillou S."/>
            <person name="Cros-Aarteil S."/>
            <person name="Calhoun S."/>
            <person name="Haridas S."/>
            <person name="Kuo A."/>
            <person name="Mondo S."/>
            <person name="Pangilinan J."/>
            <person name="Riley R."/>
            <person name="LaButti K."/>
            <person name="Andreopoulos B."/>
            <person name="Lipzen A."/>
            <person name="Chen C."/>
            <person name="Yan M."/>
            <person name="Daum C."/>
            <person name="Ng V."/>
            <person name="Clum A."/>
            <person name="Steindorff A."/>
            <person name="Ohm R.A."/>
            <person name="Martin F."/>
            <person name="Silar P."/>
            <person name="Natvig D.O."/>
            <person name="Lalanne C."/>
            <person name="Gautier V."/>
            <person name="Ament-Velasquez S.L."/>
            <person name="Kruys A."/>
            <person name="Hutchinson M.I."/>
            <person name="Powell A.J."/>
            <person name="Barry K."/>
            <person name="Miller A.N."/>
            <person name="Grigoriev I.V."/>
            <person name="Debuchy R."/>
            <person name="Gladieux P."/>
            <person name="Hiltunen Thoren M."/>
            <person name="Johannesson H."/>
        </authorList>
    </citation>
    <scope>NUCLEOTIDE SEQUENCE</scope>
    <source>
        <strain evidence="6">CBS 333.67</strain>
    </source>
</reference>
<comment type="caution">
    <text evidence="6">The sequence shown here is derived from an EMBL/GenBank/DDBJ whole genome shotgun (WGS) entry which is preliminary data.</text>
</comment>
<evidence type="ECO:0000259" key="5">
    <source>
        <dbReference type="Pfam" id="PF06094"/>
    </source>
</evidence>
<dbReference type="CDD" id="cd06661">
    <property type="entry name" value="GGCT_like"/>
    <property type="match status" value="1"/>
</dbReference>
<evidence type="ECO:0000256" key="2">
    <source>
        <dbReference type="ARBA" id="ARBA00022679"/>
    </source>
</evidence>
<dbReference type="Gene3D" id="3.10.490.10">
    <property type="entry name" value="Gamma-glutamyl cyclotransferase-like"/>
    <property type="match status" value="1"/>
</dbReference>
<dbReference type="PANTHER" id="PTHR31544">
    <property type="entry name" value="AIG2-LIKE PROTEIN D"/>
    <property type="match status" value="1"/>
</dbReference>
<dbReference type="Pfam" id="PF06094">
    <property type="entry name" value="GGACT"/>
    <property type="match status" value="1"/>
</dbReference>
<reference evidence="6" key="2">
    <citation type="submission" date="2023-06" db="EMBL/GenBank/DDBJ databases">
        <authorList>
            <consortium name="Lawrence Berkeley National Laboratory"/>
            <person name="Mondo S.J."/>
            <person name="Hensen N."/>
            <person name="Bonometti L."/>
            <person name="Westerberg I."/>
            <person name="Brannstrom I.O."/>
            <person name="Guillou S."/>
            <person name="Cros-Aarteil S."/>
            <person name="Calhoun S."/>
            <person name="Haridas S."/>
            <person name="Kuo A."/>
            <person name="Pangilinan J."/>
            <person name="Riley R."/>
            <person name="Labutti K."/>
            <person name="Andreopoulos B."/>
            <person name="Lipzen A."/>
            <person name="Chen C."/>
            <person name="Yanf M."/>
            <person name="Daum C."/>
            <person name="Ng V."/>
            <person name="Clum A."/>
            <person name="Steindorff A."/>
            <person name="Ohm R."/>
            <person name="Martin F."/>
            <person name="Silar P."/>
            <person name="Natvig D."/>
            <person name="Lalanne C."/>
            <person name="Gautier V."/>
            <person name="Ament-Velasquez S.L."/>
            <person name="Kruys A."/>
            <person name="Hutchinson M.I."/>
            <person name="Powell A.J."/>
            <person name="Barry K."/>
            <person name="Miller A.N."/>
            <person name="Grigoriev I.V."/>
            <person name="Debuchy R."/>
            <person name="Gladieux P."/>
            <person name="Thoren M.H."/>
            <person name="Johannesson H."/>
        </authorList>
    </citation>
    <scope>NUCLEOTIDE SEQUENCE</scope>
    <source>
        <strain evidence="6">CBS 333.67</strain>
    </source>
</reference>
<proteinExistence type="inferred from homology"/>
<dbReference type="InterPro" id="IPR045038">
    <property type="entry name" value="AIG2-like"/>
</dbReference>
<dbReference type="AlphaFoldDB" id="A0AAJ0GV57"/>
<protein>
    <recommendedName>
        <fullName evidence="3">Putative gamma-glutamylcyclotransferase</fullName>
    </recommendedName>
</protein>
<keyword evidence="2" id="KW-0808">Transferase</keyword>
<evidence type="ECO:0000256" key="3">
    <source>
        <dbReference type="ARBA" id="ARBA00030602"/>
    </source>
</evidence>
<feature type="domain" description="Gamma-glutamylcyclotransferase AIG2-like" evidence="5">
    <location>
        <begin position="87"/>
        <end position="197"/>
    </location>
</feature>
<evidence type="ECO:0000256" key="4">
    <source>
        <dbReference type="SAM" id="MobiDB-lite"/>
    </source>
</evidence>
<gene>
    <name evidence="6" type="ORF">B0T15DRAFT_528051</name>
</gene>
<sequence length="215" mass="24554">MAEFDDTDRNSEHAAAATFRCVDDILDDPPLTYEQWKLREKIRMVEAINSGRLPLYDEPELPPSSTETTVPTEQPQGEDQDFEPYTFFVYGTLMDPEVLTAVAGLDGEPQLQDAWIEGFAMKMWNGIYPVLVPSDSAHALIKGKVWQATTVLQCLRLQRYETSAYEPVDCLVHIGDNTPIKGLVFQWAKEPTSSELMEGTFDLEHWQKTHKRPMW</sequence>
<dbReference type="InterPro" id="IPR013024">
    <property type="entry name" value="GGCT-like"/>
</dbReference>
<dbReference type="PANTHER" id="PTHR31544:SF4">
    <property type="entry name" value="GAMMA-GLUTAMYLCYCLOTRANSFERASE-RELATED"/>
    <property type="match status" value="1"/>
</dbReference>
<dbReference type="RefSeq" id="XP_062722493.1">
    <property type="nucleotide sequence ID" value="XM_062869011.1"/>
</dbReference>
<feature type="region of interest" description="Disordered" evidence="4">
    <location>
        <begin position="54"/>
        <end position="78"/>
    </location>
</feature>
<comment type="similarity">
    <text evidence="1">Belongs to the gamma-glutamylcyclotransferase family.</text>
</comment>
<evidence type="ECO:0000313" key="7">
    <source>
        <dbReference type="Proteomes" id="UP001273166"/>
    </source>
</evidence>
<dbReference type="EMBL" id="JAUDZG010000003">
    <property type="protein sequence ID" value="KAK3306713.1"/>
    <property type="molecule type" value="Genomic_DNA"/>
</dbReference>
<dbReference type="GO" id="GO:0016740">
    <property type="term" value="F:transferase activity"/>
    <property type="evidence" value="ECO:0007669"/>
    <property type="project" value="UniProtKB-KW"/>
</dbReference>
<evidence type="ECO:0000256" key="1">
    <source>
        <dbReference type="ARBA" id="ARBA00008861"/>
    </source>
</evidence>
<dbReference type="InterPro" id="IPR036568">
    <property type="entry name" value="GGCT-like_sf"/>
</dbReference>
<dbReference type="GeneID" id="87887840"/>
<keyword evidence="7" id="KW-1185">Reference proteome</keyword>
<dbReference type="InterPro" id="IPR009288">
    <property type="entry name" value="AIG2-like_dom"/>
</dbReference>
<evidence type="ECO:0000313" key="6">
    <source>
        <dbReference type="EMBL" id="KAK3306713.1"/>
    </source>
</evidence>
<name>A0AAJ0GV57_9PEZI</name>
<dbReference type="Proteomes" id="UP001273166">
    <property type="component" value="Unassembled WGS sequence"/>
</dbReference>
<dbReference type="SUPFAM" id="SSF110857">
    <property type="entry name" value="Gamma-glutamyl cyclotransferase-like"/>
    <property type="match status" value="1"/>
</dbReference>
<feature type="compositionally biased region" description="Low complexity" evidence="4">
    <location>
        <begin position="63"/>
        <end position="73"/>
    </location>
</feature>
<organism evidence="6 7">
    <name type="scientific">Chaetomium strumarium</name>
    <dbReference type="NCBI Taxonomy" id="1170767"/>
    <lineage>
        <taxon>Eukaryota</taxon>
        <taxon>Fungi</taxon>
        <taxon>Dikarya</taxon>
        <taxon>Ascomycota</taxon>
        <taxon>Pezizomycotina</taxon>
        <taxon>Sordariomycetes</taxon>
        <taxon>Sordariomycetidae</taxon>
        <taxon>Sordariales</taxon>
        <taxon>Chaetomiaceae</taxon>
        <taxon>Chaetomium</taxon>
    </lineage>
</organism>
<accession>A0AAJ0GV57</accession>